<dbReference type="EMBL" id="JACHHW010000003">
    <property type="protein sequence ID" value="MBB5186853.1"/>
    <property type="molecule type" value="Genomic_DNA"/>
</dbReference>
<evidence type="ECO:0000256" key="9">
    <source>
        <dbReference type="SAM" id="Coils"/>
    </source>
</evidence>
<evidence type="ECO:0000256" key="7">
    <source>
        <dbReference type="ARBA" id="ARBA00023014"/>
    </source>
</evidence>
<evidence type="ECO:0000313" key="12">
    <source>
        <dbReference type="EMBL" id="MBB5186853.1"/>
    </source>
</evidence>
<dbReference type="Proteomes" id="UP000536640">
    <property type="component" value="Unassembled WGS sequence"/>
</dbReference>
<dbReference type="GO" id="GO:0022900">
    <property type="term" value="P:electron transport chain"/>
    <property type="evidence" value="ECO:0007669"/>
    <property type="project" value="UniProtKB-UniRule"/>
</dbReference>
<evidence type="ECO:0000256" key="4">
    <source>
        <dbReference type="ARBA" id="ARBA00022737"/>
    </source>
</evidence>
<dbReference type="InterPro" id="IPR026902">
    <property type="entry name" value="RnfC_N"/>
</dbReference>
<dbReference type="InterPro" id="IPR019554">
    <property type="entry name" value="Soluble_ligand-bd"/>
</dbReference>
<feature type="binding site" evidence="8">
    <location>
        <position position="413"/>
    </location>
    <ligand>
        <name>[4Fe-4S] cluster</name>
        <dbReference type="ChEBI" id="CHEBI:49883"/>
        <label>2</label>
    </ligand>
</feature>
<keyword evidence="8" id="KW-0997">Cell inner membrane</keyword>
<feature type="binding site" evidence="8">
    <location>
        <position position="377"/>
    </location>
    <ligand>
        <name>[4Fe-4S] cluster</name>
        <dbReference type="ChEBI" id="CHEBI:49883"/>
        <label>1</label>
    </ligand>
</feature>
<feature type="compositionally biased region" description="Low complexity" evidence="10">
    <location>
        <begin position="708"/>
        <end position="717"/>
    </location>
</feature>
<protein>
    <recommendedName>
        <fullName evidence="8">Ion-translocating oxidoreductase complex subunit C</fullName>
        <ecNumber evidence="8">7.-.-.-</ecNumber>
    </recommendedName>
    <alternativeName>
        <fullName evidence="8">Rnf electron transport complex subunit C</fullName>
    </alternativeName>
</protein>
<keyword evidence="9" id="KW-0175">Coiled coil</keyword>
<evidence type="ECO:0000256" key="3">
    <source>
        <dbReference type="ARBA" id="ARBA00022723"/>
    </source>
</evidence>
<dbReference type="SUPFAM" id="SSF142019">
    <property type="entry name" value="Nqo1 FMN-binding domain-like"/>
    <property type="match status" value="1"/>
</dbReference>
<feature type="binding site" evidence="8">
    <location>
        <position position="384"/>
    </location>
    <ligand>
        <name>[4Fe-4S] cluster</name>
        <dbReference type="ChEBI" id="CHEBI:49883"/>
        <label>2</label>
    </ligand>
</feature>
<dbReference type="HAMAP" id="MF_00461">
    <property type="entry name" value="RsxC_RnfC"/>
    <property type="match status" value="1"/>
</dbReference>
<comment type="caution">
    <text evidence="12">The sequence shown here is derived from an EMBL/GenBank/DDBJ whole genome shotgun (WGS) entry which is preliminary data.</text>
</comment>
<dbReference type="InterPro" id="IPR017896">
    <property type="entry name" value="4Fe4S_Fe-S-bd"/>
</dbReference>
<dbReference type="GO" id="GO:0051539">
    <property type="term" value="F:4 iron, 4 sulfur cluster binding"/>
    <property type="evidence" value="ECO:0007669"/>
    <property type="project" value="UniProtKB-KW"/>
</dbReference>
<comment type="subcellular location">
    <subcellularLocation>
        <location evidence="8">Cell inner membrane</location>
        <topology evidence="8">Peripheral membrane protein</topology>
    </subcellularLocation>
</comment>
<dbReference type="GO" id="GO:0046872">
    <property type="term" value="F:metal ion binding"/>
    <property type="evidence" value="ECO:0007669"/>
    <property type="project" value="UniProtKB-KW"/>
</dbReference>
<evidence type="ECO:0000256" key="2">
    <source>
        <dbReference type="ARBA" id="ARBA00022485"/>
    </source>
</evidence>
<organism evidence="12 13">
    <name type="scientific">Zhongshania antarctica</name>
    <dbReference type="NCBI Taxonomy" id="641702"/>
    <lineage>
        <taxon>Bacteria</taxon>
        <taxon>Pseudomonadati</taxon>
        <taxon>Pseudomonadota</taxon>
        <taxon>Gammaproteobacteria</taxon>
        <taxon>Cellvibrionales</taxon>
        <taxon>Spongiibacteraceae</taxon>
        <taxon>Zhongshania</taxon>
    </lineage>
</organism>
<feature type="binding site" evidence="8">
    <location>
        <position position="374"/>
    </location>
    <ligand>
        <name>[4Fe-4S] cluster</name>
        <dbReference type="ChEBI" id="CHEBI:49883"/>
        <label>1</label>
    </ligand>
</feature>
<dbReference type="InterPro" id="IPR037225">
    <property type="entry name" value="Nuo51_FMN-bd_sf"/>
</dbReference>
<feature type="region of interest" description="Disordered" evidence="10">
    <location>
        <begin position="708"/>
        <end position="746"/>
    </location>
</feature>
<dbReference type="EC" id="7.-.-.-" evidence="8"/>
<keyword evidence="2 8" id="KW-0004">4Fe-4S</keyword>
<keyword evidence="5 8" id="KW-0249">Electron transport</keyword>
<gene>
    <name evidence="8" type="primary">rnfC</name>
    <name evidence="12" type="ORF">HNQ57_001116</name>
</gene>
<keyword evidence="8" id="KW-1003">Cell membrane</keyword>
<dbReference type="SUPFAM" id="SSF46548">
    <property type="entry name" value="alpha-helical ferredoxin"/>
    <property type="match status" value="1"/>
</dbReference>
<dbReference type="GO" id="GO:0009055">
    <property type="term" value="F:electron transfer activity"/>
    <property type="evidence" value="ECO:0007669"/>
    <property type="project" value="InterPro"/>
</dbReference>
<evidence type="ECO:0000256" key="5">
    <source>
        <dbReference type="ARBA" id="ARBA00022982"/>
    </source>
</evidence>
<keyword evidence="8" id="KW-0472">Membrane</keyword>
<dbReference type="PROSITE" id="PS51379">
    <property type="entry name" value="4FE4S_FER_2"/>
    <property type="match status" value="2"/>
</dbReference>
<dbReference type="InterPro" id="IPR010208">
    <property type="entry name" value="Ion_transpt_RnfC/RsxC"/>
</dbReference>
<comment type="subunit">
    <text evidence="8">The complex is composed of six subunits: RnfA, RnfB, RnfC, RnfD, RnfE and RnfG.</text>
</comment>
<dbReference type="Gene3D" id="3.40.50.11540">
    <property type="entry name" value="NADH-ubiquinone oxidoreductase 51kDa subunit"/>
    <property type="match status" value="1"/>
</dbReference>
<feature type="binding site" evidence="8">
    <location>
        <position position="380"/>
    </location>
    <ligand>
        <name>[4Fe-4S] cluster</name>
        <dbReference type="ChEBI" id="CHEBI:49883"/>
        <label>1</label>
    </ligand>
</feature>
<dbReference type="InterPro" id="IPR017900">
    <property type="entry name" value="4Fe4S_Fe_S_CS"/>
</dbReference>
<feature type="domain" description="4Fe-4S ferredoxin-type" evidence="11">
    <location>
        <begin position="365"/>
        <end position="394"/>
    </location>
</feature>
<dbReference type="Pfam" id="PF13183">
    <property type="entry name" value="Fer4_8"/>
    <property type="match status" value="1"/>
</dbReference>
<evidence type="ECO:0000313" key="13">
    <source>
        <dbReference type="Proteomes" id="UP000536640"/>
    </source>
</evidence>
<dbReference type="Pfam" id="PF10531">
    <property type="entry name" value="SLBB"/>
    <property type="match status" value="1"/>
</dbReference>
<dbReference type="RefSeq" id="WP_184461613.1">
    <property type="nucleotide sequence ID" value="NZ_JACHHW010000003.1"/>
</dbReference>
<evidence type="ECO:0000256" key="1">
    <source>
        <dbReference type="ARBA" id="ARBA00022448"/>
    </source>
</evidence>
<comment type="function">
    <text evidence="8">Part of a membrane-bound complex that couples electron transfer with translocation of ions across the membrane.</text>
</comment>
<dbReference type="Gene3D" id="3.30.70.20">
    <property type="match status" value="1"/>
</dbReference>
<keyword evidence="6 8" id="KW-0408">Iron</keyword>
<feature type="region of interest" description="Disordered" evidence="10">
    <location>
        <begin position="600"/>
        <end position="642"/>
    </location>
</feature>
<feature type="compositionally biased region" description="Low complexity" evidence="10">
    <location>
        <begin position="601"/>
        <end position="632"/>
    </location>
</feature>
<comment type="cofactor">
    <cofactor evidence="8">
        <name>[4Fe-4S] cluster</name>
        <dbReference type="ChEBI" id="CHEBI:49883"/>
    </cofactor>
    <text evidence="8">Binds 2 [4Fe-4S] clusters per subunit.</text>
</comment>
<dbReference type="Pfam" id="PF13375">
    <property type="entry name" value="RnfC_N"/>
    <property type="match status" value="1"/>
</dbReference>
<feature type="coiled-coil region" evidence="9">
    <location>
        <begin position="433"/>
        <end position="484"/>
    </location>
</feature>
<dbReference type="PANTHER" id="PTHR43034">
    <property type="entry name" value="ION-TRANSLOCATING OXIDOREDUCTASE COMPLEX SUBUNIT C"/>
    <property type="match status" value="1"/>
</dbReference>
<accession>A0A840R2M4</accession>
<dbReference type="PANTHER" id="PTHR43034:SF2">
    <property type="entry name" value="ION-TRANSLOCATING OXIDOREDUCTASE COMPLEX SUBUNIT C"/>
    <property type="match status" value="1"/>
</dbReference>
<sequence length="795" mass="84982">MSQLIRKVWDIHGGIHPAENKQQSLQSPIQAAGIPPQLILPLAQHIGAPASPIISVGDRVLKGQMIAEAKGFVSASVHAPTSGTVSAIESRLIPHPSGMSGACIVIDTDGQDEWLKHSGVEDFRSLSKMELIDRVRQAGIAGMGGAGFPSAVKLSTRDDKPIETLILNGTECEPYITADDILMRERAAEIIAGAEILRHLIKPSKETLIGVEDNKPEGIAALQKAAEGTGIEIVPFPTKYPSGGEKQLIQILTGKEVPAGGLPADIGIVCQNIGTATAIYRAICFGEPLISRITTITGEACSQPRNYEVLLGTPVQFLLDQSGFKKDDCIRLVMGGPMMGYTLQDTAVPIVKTSNCVLAPSVAELPPPPPAQACIRCGMCAEACPVSLLPQQMYWFARAQEHEKLEDHQLFDCIECGACSYVCPSNIPLVQYYRASKAEIRQAQQDKIKAERSKERFEARTARLEQEEAEKEAKRAARLQAAKDKAAAAVSNPDSSKTDLIQAAIERSKAKKADAADPAHDAIARAQAKRDGKVEEETPAAKTERLQLLIASAERRLTSAREKLALAKEQGGESVEAFATAVIKTEDKLIALQKELAEHQASSTSAPADTDAADPAQAAIARAMAKRAGASADESDEDKTQRLQNLVATTEKRLAAAQQKQSIAQEQNDANVAAFATGVEKTQSKLDNAKQELAEHLAQISTKAITTEAASAEQASSDDPVQAAIERAKAARAAQTDMSEDDKLKQSIASLENRIARTQEKLSAAQESGDDKAEILADSIAKLQDKLASAKQQLG</sequence>
<dbReference type="PROSITE" id="PS00198">
    <property type="entry name" value="4FE4S_FER_1"/>
    <property type="match status" value="1"/>
</dbReference>
<evidence type="ECO:0000259" key="11">
    <source>
        <dbReference type="PROSITE" id="PS51379"/>
    </source>
</evidence>
<keyword evidence="7 8" id="KW-0411">Iron-sulfur</keyword>
<dbReference type="GO" id="GO:0005886">
    <property type="term" value="C:plasma membrane"/>
    <property type="evidence" value="ECO:0007669"/>
    <property type="project" value="UniProtKB-SubCell"/>
</dbReference>
<proteinExistence type="inferred from homology"/>
<keyword evidence="8" id="KW-1278">Translocase</keyword>
<feature type="binding site" evidence="8">
    <location>
        <position position="419"/>
    </location>
    <ligand>
        <name>[4Fe-4S] cluster</name>
        <dbReference type="ChEBI" id="CHEBI:49883"/>
        <label>2</label>
    </ligand>
</feature>
<evidence type="ECO:0000256" key="8">
    <source>
        <dbReference type="HAMAP-Rule" id="MF_00461"/>
    </source>
</evidence>
<keyword evidence="1 8" id="KW-0813">Transport</keyword>
<feature type="binding site" evidence="8">
    <location>
        <position position="423"/>
    </location>
    <ligand>
        <name>[4Fe-4S] cluster</name>
        <dbReference type="ChEBI" id="CHEBI:49883"/>
        <label>1</label>
    </ligand>
</feature>
<comment type="similarity">
    <text evidence="8">Belongs to the 4Fe4S bacterial-type ferredoxin family. RnfC subfamily.</text>
</comment>
<keyword evidence="4 8" id="KW-0677">Repeat</keyword>
<keyword evidence="13" id="KW-1185">Reference proteome</keyword>
<dbReference type="Pfam" id="PF01512">
    <property type="entry name" value="Complex1_51K"/>
    <property type="match status" value="1"/>
</dbReference>
<evidence type="ECO:0000256" key="10">
    <source>
        <dbReference type="SAM" id="MobiDB-lite"/>
    </source>
</evidence>
<name>A0A840R2M4_9GAMM</name>
<dbReference type="InterPro" id="IPR011538">
    <property type="entry name" value="Nuo51_FMN-bd"/>
</dbReference>
<dbReference type="FunFam" id="3.30.70.20:FF:000044">
    <property type="entry name" value="Ion-translocating oxidoreductase complex subunit C"/>
    <property type="match status" value="1"/>
</dbReference>
<feature type="domain" description="4Fe-4S ferredoxin-type" evidence="11">
    <location>
        <begin position="401"/>
        <end position="433"/>
    </location>
</feature>
<feature type="binding site" evidence="8">
    <location>
        <position position="416"/>
    </location>
    <ligand>
        <name>[4Fe-4S] cluster</name>
        <dbReference type="ChEBI" id="CHEBI:49883"/>
        <label>2</label>
    </ligand>
</feature>
<dbReference type="NCBIfam" id="NF003454">
    <property type="entry name" value="PRK05035.1"/>
    <property type="match status" value="1"/>
</dbReference>
<evidence type="ECO:0000256" key="6">
    <source>
        <dbReference type="ARBA" id="ARBA00023004"/>
    </source>
</evidence>
<reference evidence="12 13" key="1">
    <citation type="submission" date="2020-08" db="EMBL/GenBank/DDBJ databases">
        <title>Genomic Encyclopedia of Type Strains, Phase IV (KMG-IV): sequencing the most valuable type-strain genomes for metagenomic binning, comparative biology and taxonomic classification.</title>
        <authorList>
            <person name="Goeker M."/>
        </authorList>
    </citation>
    <scope>NUCLEOTIDE SEQUENCE [LARGE SCALE GENOMIC DNA]</scope>
    <source>
        <strain evidence="12 13">DSM 25701</strain>
    </source>
</reference>
<dbReference type="AlphaFoldDB" id="A0A840R2M4"/>
<keyword evidence="3 8" id="KW-0479">Metal-binding</keyword>
<dbReference type="NCBIfam" id="TIGR01945">
    <property type="entry name" value="rnfC"/>
    <property type="match status" value="1"/>
</dbReference>